<organism evidence="7 8">
    <name type="scientific">Ketobacter alkanivorans</name>
    <dbReference type="NCBI Taxonomy" id="1917421"/>
    <lineage>
        <taxon>Bacteria</taxon>
        <taxon>Pseudomonadati</taxon>
        <taxon>Pseudomonadota</taxon>
        <taxon>Gammaproteobacteria</taxon>
        <taxon>Pseudomonadales</taxon>
        <taxon>Ketobacteraceae</taxon>
        <taxon>Ketobacter</taxon>
    </lineage>
</organism>
<dbReference type="PANTHER" id="PTHR33507">
    <property type="entry name" value="INNER MEMBRANE PROTEIN YBBJ"/>
    <property type="match status" value="1"/>
</dbReference>
<evidence type="ECO:0000256" key="2">
    <source>
        <dbReference type="ARBA" id="ARBA00022692"/>
    </source>
</evidence>
<keyword evidence="8" id="KW-1185">Reference proteome</keyword>
<evidence type="ECO:0000259" key="6">
    <source>
        <dbReference type="Pfam" id="PF01957"/>
    </source>
</evidence>
<evidence type="ECO:0000313" key="8">
    <source>
        <dbReference type="Proteomes" id="UP000235116"/>
    </source>
</evidence>
<sequence length="150" mass="16914">MEIEILYWYWVVLGVMLMLSEIVLTTFFILWFGLAAVIMGALTYLFPDIEVSWQILIWTVLSSALALFWFKFLKPLSIDKTKAGLSREAIVGEVGQVISVPREGMRGKLRFPAPILGADEWMIMSQDSLAEGDRVRVKDVSGNSLIVEKA</sequence>
<protein>
    <recommendedName>
        <fullName evidence="6">NfeD-like C-terminal domain-containing protein</fullName>
    </recommendedName>
</protein>
<keyword evidence="3 5" id="KW-1133">Transmembrane helix</keyword>
<dbReference type="Gene3D" id="2.40.50.140">
    <property type="entry name" value="Nucleic acid-binding proteins"/>
    <property type="match status" value="1"/>
</dbReference>
<gene>
    <name evidence="7" type="ORF">Kalk_19645</name>
</gene>
<evidence type="ECO:0000256" key="5">
    <source>
        <dbReference type="SAM" id="Phobius"/>
    </source>
</evidence>
<dbReference type="AlphaFoldDB" id="A0A2K9LUI9"/>
<reference evidence="8" key="1">
    <citation type="submission" date="2017-08" db="EMBL/GenBank/DDBJ databases">
        <title>Direct submision.</title>
        <authorList>
            <person name="Kim S.-J."/>
            <person name="Rhee S.-K."/>
        </authorList>
    </citation>
    <scope>NUCLEOTIDE SEQUENCE [LARGE SCALE GENOMIC DNA]</scope>
    <source>
        <strain evidence="8">GI5</strain>
    </source>
</reference>
<accession>A0A2K9LUI9</accession>
<proteinExistence type="predicted"/>
<evidence type="ECO:0000256" key="3">
    <source>
        <dbReference type="ARBA" id="ARBA00022989"/>
    </source>
</evidence>
<dbReference type="InterPro" id="IPR012340">
    <property type="entry name" value="NA-bd_OB-fold"/>
</dbReference>
<dbReference type="RefSeq" id="WP_101895877.1">
    <property type="nucleotide sequence ID" value="NZ_CP022684.1"/>
</dbReference>
<feature type="transmembrane region" description="Helical" evidence="5">
    <location>
        <begin position="53"/>
        <end position="73"/>
    </location>
</feature>
<dbReference type="InterPro" id="IPR002810">
    <property type="entry name" value="NfeD-like_C"/>
</dbReference>
<dbReference type="EMBL" id="CP022684">
    <property type="protein sequence ID" value="AUM14504.1"/>
    <property type="molecule type" value="Genomic_DNA"/>
</dbReference>
<dbReference type="PANTHER" id="PTHR33507:SF3">
    <property type="entry name" value="INNER MEMBRANE PROTEIN YBBJ"/>
    <property type="match status" value="1"/>
</dbReference>
<dbReference type="InterPro" id="IPR052165">
    <property type="entry name" value="Membrane_assoc_protease"/>
</dbReference>
<name>A0A2K9LUI9_9GAMM</name>
<keyword evidence="2 5" id="KW-0812">Transmembrane</keyword>
<evidence type="ECO:0000256" key="1">
    <source>
        <dbReference type="ARBA" id="ARBA00004141"/>
    </source>
</evidence>
<feature type="transmembrane region" description="Helical" evidence="5">
    <location>
        <begin position="6"/>
        <end position="24"/>
    </location>
</feature>
<dbReference type="KEGG" id="kak:Kalk_19645"/>
<evidence type="ECO:0000313" key="7">
    <source>
        <dbReference type="EMBL" id="AUM14504.1"/>
    </source>
</evidence>
<dbReference type="GO" id="GO:0005886">
    <property type="term" value="C:plasma membrane"/>
    <property type="evidence" value="ECO:0007669"/>
    <property type="project" value="TreeGrafter"/>
</dbReference>
<feature type="domain" description="NfeD-like C-terminal" evidence="6">
    <location>
        <begin position="88"/>
        <end position="149"/>
    </location>
</feature>
<dbReference type="SUPFAM" id="SSF141322">
    <property type="entry name" value="NfeD domain-like"/>
    <property type="match status" value="1"/>
</dbReference>
<keyword evidence="4 5" id="KW-0472">Membrane</keyword>
<dbReference type="Proteomes" id="UP000235116">
    <property type="component" value="Chromosome"/>
</dbReference>
<dbReference type="OrthoDB" id="8536525at2"/>
<evidence type="ECO:0000256" key="4">
    <source>
        <dbReference type="ARBA" id="ARBA00023136"/>
    </source>
</evidence>
<comment type="subcellular location">
    <subcellularLocation>
        <location evidence="1">Membrane</location>
        <topology evidence="1">Multi-pass membrane protein</topology>
    </subcellularLocation>
</comment>
<dbReference type="Pfam" id="PF01957">
    <property type="entry name" value="NfeD"/>
    <property type="match status" value="1"/>
</dbReference>